<dbReference type="SUPFAM" id="SSF53649">
    <property type="entry name" value="Alkaline phosphatase-like"/>
    <property type="match status" value="1"/>
</dbReference>
<evidence type="ECO:0000259" key="2">
    <source>
        <dbReference type="Pfam" id="PF00884"/>
    </source>
</evidence>
<reference evidence="3 4" key="1">
    <citation type="submission" date="2022-02" db="EMBL/GenBank/DDBJ databases">
        <authorList>
            <person name="Min J."/>
        </authorList>
    </citation>
    <scope>NUCLEOTIDE SEQUENCE [LARGE SCALE GENOMIC DNA]</scope>
    <source>
        <strain evidence="3 4">GR10-1</strain>
    </source>
</reference>
<dbReference type="InterPro" id="IPR017850">
    <property type="entry name" value="Alkaline_phosphatase_core_sf"/>
</dbReference>
<dbReference type="Gene3D" id="3.40.720.10">
    <property type="entry name" value="Alkaline Phosphatase, subunit A"/>
    <property type="match status" value="1"/>
</dbReference>
<keyword evidence="4" id="KW-1185">Reference proteome</keyword>
<dbReference type="EMBL" id="JAKWBL010000003">
    <property type="protein sequence ID" value="MCH5599110.1"/>
    <property type="molecule type" value="Genomic_DNA"/>
</dbReference>
<dbReference type="Gene3D" id="1.25.10.10">
    <property type="entry name" value="Leucine-rich Repeat Variant"/>
    <property type="match status" value="1"/>
</dbReference>
<dbReference type="RefSeq" id="WP_240830788.1">
    <property type="nucleotide sequence ID" value="NZ_JAKWBL010000003.1"/>
</dbReference>
<dbReference type="InterPro" id="IPR016024">
    <property type="entry name" value="ARM-type_fold"/>
</dbReference>
<sequence length="463" mass="52934">MWDKLAPDERTADDAFSIPPFYNNTPAMRKQFARVYNSITLTDKRVAEVLARLKKDKLTDSTIIFFFSDHGEGIPRGKTNGIDLGYRVPFIIWVPPMFRNLTPAHISGTNNELLDFEDLAPTLINLAGGTVPEHMKGRIIMGASKKASPDYIELSTDRSDNGIDMVRSITDGRYIYSRNYLSFIPELRYINYMEIAEIKKIMRQDLRDGKLNDMQQQYFLPRPAEFLFDTKTDIWETKNLVDDLSYKGTLNLMRKRLDSSMKASRDVMLLPEYELASLAAQKQDAYSYHLSDAYRFDEIYNAASLSGFRSKDIAAKQISLLTHTNKIVRYWAALGLRSQEGVTLNNYKKELFKALNDTYAPVAITAAATSYNLFADSASANVLRKAIRSNEEHIALMAINYLLYTKHPEPFVDAVIDARTNTIDEEGYVKWAAQDFLSRLGLMENKRNKDNPGRNNKRAKRRS</sequence>
<evidence type="ECO:0000313" key="4">
    <source>
        <dbReference type="Proteomes" id="UP001202248"/>
    </source>
</evidence>
<dbReference type="Pfam" id="PF00884">
    <property type="entry name" value="Sulfatase"/>
    <property type="match status" value="1"/>
</dbReference>
<evidence type="ECO:0000313" key="3">
    <source>
        <dbReference type="EMBL" id="MCH5599110.1"/>
    </source>
</evidence>
<dbReference type="PANTHER" id="PTHR43751:SF1">
    <property type="entry name" value="SULFATASE ATSG-RELATED"/>
    <property type="match status" value="1"/>
</dbReference>
<dbReference type="InterPro" id="IPR052701">
    <property type="entry name" value="GAG_Ulvan_Degrading_Sulfatases"/>
</dbReference>
<dbReference type="Proteomes" id="UP001202248">
    <property type="component" value="Unassembled WGS sequence"/>
</dbReference>
<organism evidence="3 4">
    <name type="scientific">Niabella ginsengisoli</name>
    <dbReference type="NCBI Taxonomy" id="522298"/>
    <lineage>
        <taxon>Bacteria</taxon>
        <taxon>Pseudomonadati</taxon>
        <taxon>Bacteroidota</taxon>
        <taxon>Chitinophagia</taxon>
        <taxon>Chitinophagales</taxon>
        <taxon>Chitinophagaceae</taxon>
        <taxon>Niabella</taxon>
    </lineage>
</organism>
<dbReference type="InterPro" id="IPR000917">
    <property type="entry name" value="Sulfatase_N"/>
</dbReference>
<feature type="domain" description="Sulfatase N-terminal" evidence="2">
    <location>
        <begin position="28"/>
        <end position="128"/>
    </location>
</feature>
<dbReference type="PANTHER" id="PTHR43751">
    <property type="entry name" value="SULFATASE"/>
    <property type="match status" value="1"/>
</dbReference>
<dbReference type="SUPFAM" id="SSF48371">
    <property type="entry name" value="ARM repeat"/>
    <property type="match status" value="1"/>
</dbReference>
<proteinExistence type="predicted"/>
<feature type="region of interest" description="Disordered" evidence="1">
    <location>
        <begin position="444"/>
        <end position="463"/>
    </location>
</feature>
<evidence type="ECO:0000256" key="1">
    <source>
        <dbReference type="SAM" id="MobiDB-lite"/>
    </source>
</evidence>
<protein>
    <submittedName>
        <fullName evidence="3">Sulfatase-like hydrolase/transferase</fullName>
    </submittedName>
</protein>
<dbReference type="InterPro" id="IPR011989">
    <property type="entry name" value="ARM-like"/>
</dbReference>
<gene>
    <name evidence="3" type="ORF">MKP09_14945</name>
</gene>
<comment type="caution">
    <text evidence="3">The sequence shown here is derived from an EMBL/GenBank/DDBJ whole genome shotgun (WGS) entry which is preliminary data.</text>
</comment>
<accession>A0ABS9SLC4</accession>
<name>A0ABS9SLC4_9BACT</name>